<evidence type="ECO:0000259" key="21">
    <source>
        <dbReference type="PROSITE" id="PS51007"/>
    </source>
</evidence>
<evidence type="ECO:0000256" key="3">
    <source>
        <dbReference type="ARBA" id="ARBA00006113"/>
    </source>
</evidence>
<comment type="caution">
    <text evidence="22">The sequence shown here is derived from an EMBL/GenBank/DDBJ whole genome shotgun (WGS) entry which is preliminary data.</text>
</comment>
<evidence type="ECO:0000256" key="16">
    <source>
        <dbReference type="ARBA" id="ARBA00023004"/>
    </source>
</evidence>
<keyword evidence="18 19" id="KW-0472">Membrane</keyword>
<comment type="similarity">
    <text evidence="3 19">Belongs to the CcoP / FixP family.</text>
</comment>
<feature type="domain" description="Cytochrome c" evidence="21">
    <location>
        <begin position="133"/>
        <end position="213"/>
    </location>
</feature>
<keyword evidence="10 19" id="KW-0479">Metal-binding</keyword>
<dbReference type="Gene3D" id="6.10.280.130">
    <property type="match status" value="1"/>
</dbReference>
<dbReference type="InterPro" id="IPR038414">
    <property type="entry name" value="CcoP_N_sf"/>
</dbReference>
<evidence type="ECO:0000256" key="12">
    <source>
        <dbReference type="ARBA" id="ARBA00022781"/>
    </source>
</evidence>
<keyword evidence="17 19" id="KW-0406">Ion transport</keyword>
<evidence type="ECO:0000256" key="5">
    <source>
        <dbReference type="ARBA" id="ARBA00022475"/>
    </source>
</evidence>
<evidence type="ECO:0000256" key="20">
    <source>
        <dbReference type="SAM" id="Phobius"/>
    </source>
</evidence>
<evidence type="ECO:0000256" key="1">
    <source>
        <dbReference type="ARBA" id="ARBA00004533"/>
    </source>
</evidence>
<evidence type="ECO:0000256" key="11">
    <source>
        <dbReference type="ARBA" id="ARBA00022737"/>
    </source>
</evidence>
<comment type="subunit">
    <text evidence="19">Component of the cbb3-type cytochrome c oxidase.</text>
</comment>
<evidence type="ECO:0000313" key="23">
    <source>
        <dbReference type="Proteomes" id="UP001204142"/>
    </source>
</evidence>
<keyword evidence="12 19" id="KW-0375">Hydrogen ion transport</keyword>
<evidence type="ECO:0000256" key="2">
    <source>
        <dbReference type="ARBA" id="ARBA00004673"/>
    </source>
</evidence>
<evidence type="ECO:0000256" key="17">
    <source>
        <dbReference type="ARBA" id="ARBA00023065"/>
    </source>
</evidence>
<name>A0ABT1WDH6_9BURK</name>
<dbReference type="InterPro" id="IPR008168">
    <property type="entry name" value="Cyt_C_IC"/>
</dbReference>
<dbReference type="EMBL" id="JANIGO010000001">
    <property type="protein sequence ID" value="MCQ8895571.1"/>
    <property type="molecule type" value="Genomic_DNA"/>
</dbReference>
<evidence type="ECO:0000313" key="22">
    <source>
        <dbReference type="EMBL" id="MCQ8895571.1"/>
    </source>
</evidence>
<keyword evidence="6 19" id="KW-0997">Cell inner membrane</keyword>
<dbReference type="NCBIfam" id="TIGR00782">
    <property type="entry name" value="ccoP"/>
    <property type="match status" value="1"/>
</dbReference>
<dbReference type="Gene3D" id="1.10.760.10">
    <property type="entry name" value="Cytochrome c-like domain"/>
    <property type="match status" value="2"/>
</dbReference>
<keyword evidence="14 20" id="KW-1133">Transmembrane helix</keyword>
<evidence type="ECO:0000256" key="19">
    <source>
        <dbReference type="PIRNR" id="PIRNR000006"/>
    </source>
</evidence>
<feature type="domain" description="Cytochrome c" evidence="21">
    <location>
        <begin position="220"/>
        <end position="301"/>
    </location>
</feature>
<protein>
    <recommendedName>
        <fullName evidence="19">Cbb3-type cytochrome c oxidase subunit</fullName>
    </recommendedName>
</protein>
<keyword evidence="15 19" id="KW-0560">Oxidoreductase</keyword>
<dbReference type="SUPFAM" id="SSF46626">
    <property type="entry name" value="Cytochrome c"/>
    <property type="match status" value="2"/>
</dbReference>
<evidence type="ECO:0000256" key="14">
    <source>
        <dbReference type="ARBA" id="ARBA00022989"/>
    </source>
</evidence>
<keyword evidence="7 19" id="KW-0349">Heme</keyword>
<dbReference type="PIRSF" id="PIRSF000006">
    <property type="entry name" value="Cbb3-Cox_fixP"/>
    <property type="match status" value="1"/>
</dbReference>
<keyword evidence="5 19" id="KW-1003">Cell membrane</keyword>
<dbReference type="PROSITE" id="PS51257">
    <property type="entry name" value="PROKAR_LIPOPROTEIN"/>
    <property type="match status" value="1"/>
</dbReference>
<keyword evidence="16 19" id="KW-0408">Iron</keyword>
<keyword evidence="9 20" id="KW-0812">Transmembrane</keyword>
<evidence type="ECO:0000256" key="15">
    <source>
        <dbReference type="ARBA" id="ARBA00023002"/>
    </source>
</evidence>
<gene>
    <name evidence="22" type="primary">ccoP</name>
    <name evidence="22" type="ORF">NQT62_03830</name>
</gene>
<dbReference type="InterPro" id="IPR036909">
    <property type="entry name" value="Cyt_c-like_dom_sf"/>
</dbReference>
<evidence type="ECO:0000256" key="10">
    <source>
        <dbReference type="ARBA" id="ARBA00022723"/>
    </source>
</evidence>
<dbReference type="PRINTS" id="PR00605">
    <property type="entry name" value="CYTCHROMECIC"/>
</dbReference>
<dbReference type="RefSeq" id="WP_256763253.1">
    <property type="nucleotide sequence ID" value="NZ_JANIGO010000001.1"/>
</dbReference>
<evidence type="ECO:0000256" key="7">
    <source>
        <dbReference type="ARBA" id="ARBA00022617"/>
    </source>
</evidence>
<dbReference type="Pfam" id="PF13442">
    <property type="entry name" value="Cytochrome_CBB3"/>
    <property type="match status" value="2"/>
</dbReference>
<feature type="transmembrane region" description="Helical" evidence="20">
    <location>
        <begin position="65"/>
        <end position="84"/>
    </location>
</feature>
<comment type="pathway">
    <text evidence="2 19">Energy metabolism; oxidative phosphorylation.</text>
</comment>
<dbReference type="Proteomes" id="UP001204142">
    <property type="component" value="Unassembled WGS sequence"/>
</dbReference>
<reference evidence="22 23" key="1">
    <citation type="submission" date="2022-07" db="EMBL/GenBank/DDBJ databases">
        <authorList>
            <person name="Xamxidin M."/>
            <person name="Wu M."/>
        </authorList>
    </citation>
    <scope>NUCLEOTIDE SEQUENCE [LARGE SCALE GENOMIC DNA]</scope>
    <source>
        <strain evidence="22 23">NBRC 111650</strain>
    </source>
</reference>
<organism evidence="22 23">
    <name type="scientific">Limnobacter humi</name>
    <dbReference type="NCBI Taxonomy" id="1778671"/>
    <lineage>
        <taxon>Bacteria</taxon>
        <taxon>Pseudomonadati</taxon>
        <taxon>Pseudomonadota</taxon>
        <taxon>Betaproteobacteria</taxon>
        <taxon>Burkholderiales</taxon>
        <taxon>Burkholderiaceae</taxon>
        <taxon>Limnobacter</taxon>
    </lineage>
</organism>
<evidence type="ECO:0000256" key="8">
    <source>
        <dbReference type="ARBA" id="ARBA00022660"/>
    </source>
</evidence>
<evidence type="ECO:0000256" key="13">
    <source>
        <dbReference type="ARBA" id="ARBA00022982"/>
    </source>
</evidence>
<dbReference type="PROSITE" id="PS51007">
    <property type="entry name" value="CYTC"/>
    <property type="match status" value="2"/>
</dbReference>
<comment type="function">
    <text evidence="19">C-type cytochrome. Part of the cbb3-type cytochrome c oxidase complex.</text>
</comment>
<keyword evidence="13 19" id="KW-0249">Electron transport</keyword>
<dbReference type="InterPro" id="IPR050597">
    <property type="entry name" value="Cytochrome_c_Oxidase_Subunit"/>
</dbReference>
<dbReference type="PANTHER" id="PTHR33751:SF1">
    <property type="entry name" value="CBB3-TYPE CYTOCHROME C OXIDASE SUBUNIT FIXP"/>
    <property type="match status" value="1"/>
</dbReference>
<dbReference type="InterPro" id="IPR009056">
    <property type="entry name" value="Cyt_c-like_dom"/>
</dbReference>
<accession>A0ABT1WDH6</accession>
<comment type="subcellular location">
    <subcellularLocation>
        <location evidence="1 19">Cell inner membrane</location>
    </subcellularLocation>
</comment>
<dbReference type="Pfam" id="PF14715">
    <property type="entry name" value="FixP_N"/>
    <property type="match status" value="1"/>
</dbReference>
<proteinExistence type="inferred from homology"/>
<evidence type="ECO:0000256" key="9">
    <source>
        <dbReference type="ARBA" id="ARBA00022692"/>
    </source>
</evidence>
<keyword evidence="11" id="KW-0677">Repeat</keyword>
<dbReference type="PANTHER" id="PTHR33751">
    <property type="entry name" value="CBB3-TYPE CYTOCHROME C OXIDASE SUBUNIT FIXP"/>
    <property type="match status" value="1"/>
</dbReference>
<dbReference type="InterPro" id="IPR004678">
    <property type="entry name" value="Cyt_c_oxidase_cbb3_su3"/>
</dbReference>
<dbReference type="InterPro" id="IPR032858">
    <property type="entry name" value="CcoP_N"/>
</dbReference>
<evidence type="ECO:0000256" key="18">
    <source>
        <dbReference type="ARBA" id="ARBA00023136"/>
    </source>
</evidence>
<keyword evidence="23" id="KW-1185">Reference proteome</keyword>
<feature type="transmembrane region" description="Helical" evidence="20">
    <location>
        <begin position="6"/>
        <end position="29"/>
    </location>
</feature>
<keyword evidence="8 19" id="KW-0679">Respiratory chain</keyword>
<evidence type="ECO:0000256" key="6">
    <source>
        <dbReference type="ARBA" id="ARBA00022519"/>
    </source>
</evidence>
<sequence>MNDFQIKAVAWAVAAVTVLSILACGVFLFSQAKKKLKVSLDVQSNSTGHVWDEDLQELNNPMPRWWMGLFVLTLLFAAGYLAWYPGLVVVEGSSKWTSKDEYTRERAAVEAKAAPLFAEFAQLSLEDMAKHPKAMDMGQRIFLNNCAQCHGSDGRGSKGFPNLTDRDWLYGGEPETIRVSIEQGRNGAMPSMAAAVGSSEDQRAVAQYVLSLSGRENDSLRAQLGRAKFKEICAACHGADGKGNPALGAPNLTDRVWLYGGSEKVILETIRNGRENHMPSHATILTPEQIRVVASYVWRFSHQE</sequence>
<evidence type="ECO:0000256" key="4">
    <source>
        <dbReference type="ARBA" id="ARBA00022448"/>
    </source>
</evidence>
<comment type="cofactor">
    <cofactor evidence="19">
        <name>heme c</name>
        <dbReference type="ChEBI" id="CHEBI:61717"/>
    </cofactor>
    <text evidence="19">Binds 2 heme C groups per subunit.</text>
</comment>
<keyword evidence="4 19" id="KW-0813">Transport</keyword>